<sequence>MSASAIIILQKANRLAELLEERAGVKGATLEARLGRAGRILMGEARAAGWRIAVAERKARAGELLDVDPQRFDEDYRVCLRHLQAVEPGHPGLPPIRGALQSGVTAVLSVVILYLGLAFAGLI</sequence>
<keyword evidence="1" id="KW-1133">Transmembrane helix</keyword>
<evidence type="ECO:0000313" key="3">
    <source>
        <dbReference type="Proteomes" id="UP000474758"/>
    </source>
</evidence>
<keyword evidence="1" id="KW-0472">Membrane</keyword>
<protein>
    <submittedName>
        <fullName evidence="2">Uncharacterized protein</fullName>
    </submittedName>
</protein>
<evidence type="ECO:0000256" key="1">
    <source>
        <dbReference type="SAM" id="Phobius"/>
    </source>
</evidence>
<feature type="transmembrane region" description="Helical" evidence="1">
    <location>
        <begin position="99"/>
        <end position="122"/>
    </location>
</feature>
<dbReference type="Proteomes" id="UP000474758">
    <property type="component" value="Unassembled WGS sequence"/>
</dbReference>
<proteinExistence type="predicted"/>
<gene>
    <name evidence="2" type="ORF">G5V65_12980</name>
</gene>
<evidence type="ECO:0000313" key="2">
    <source>
        <dbReference type="EMBL" id="NGQ91812.1"/>
    </source>
</evidence>
<dbReference type="RefSeq" id="WP_165050773.1">
    <property type="nucleotide sequence ID" value="NZ_JAALFE010000012.1"/>
</dbReference>
<accession>A0A6M1TZS8</accession>
<keyword evidence="1" id="KW-0812">Transmembrane</keyword>
<organism evidence="2 3">
    <name type="scientific">Paragemmobacter kunshanensis</name>
    <dbReference type="NCBI Taxonomy" id="2583234"/>
    <lineage>
        <taxon>Bacteria</taxon>
        <taxon>Pseudomonadati</taxon>
        <taxon>Pseudomonadota</taxon>
        <taxon>Alphaproteobacteria</taxon>
        <taxon>Rhodobacterales</taxon>
        <taxon>Paracoccaceae</taxon>
        <taxon>Paragemmobacter</taxon>
    </lineage>
</organism>
<keyword evidence="3" id="KW-1185">Reference proteome</keyword>
<comment type="caution">
    <text evidence="2">The sequence shown here is derived from an EMBL/GenBank/DDBJ whole genome shotgun (WGS) entry which is preliminary data.</text>
</comment>
<dbReference type="AlphaFoldDB" id="A0A6M1TZS8"/>
<dbReference type="EMBL" id="JAALFE010000012">
    <property type="protein sequence ID" value="NGQ91812.1"/>
    <property type="molecule type" value="Genomic_DNA"/>
</dbReference>
<name>A0A6M1TZS8_9RHOB</name>
<reference evidence="2 3" key="1">
    <citation type="submission" date="2020-02" db="EMBL/GenBank/DDBJ databases">
        <title>Rhodobacter translucens sp. nov., a novel bacterium isolated from activated sludge.</title>
        <authorList>
            <person name="Liu J."/>
        </authorList>
    </citation>
    <scope>NUCLEOTIDE SEQUENCE [LARGE SCALE GENOMIC DNA]</scope>
    <source>
        <strain evidence="2 3">HX-7-19</strain>
    </source>
</reference>